<protein>
    <submittedName>
        <fullName evidence="1">Uncharacterized protein</fullName>
    </submittedName>
</protein>
<evidence type="ECO:0000313" key="2">
    <source>
        <dbReference type="Proteomes" id="UP000829447"/>
    </source>
</evidence>
<organism evidence="1 2">
    <name type="scientific">Pangasianodon gigas</name>
    <name type="common">Mekong giant catfish</name>
    <name type="synonym">Pangasius gigas</name>
    <dbReference type="NCBI Taxonomy" id="30993"/>
    <lineage>
        <taxon>Eukaryota</taxon>
        <taxon>Metazoa</taxon>
        <taxon>Chordata</taxon>
        <taxon>Craniata</taxon>
        <taxon>Vertebrata</taxon>
        <taxon>Euteleostomi</taxon>
        <taxon>Actinopterygii</taxon>
        <taxon>Neopterygii</taxon>
        <taxon>Teleostei</taxon>
        <taxon>Ostariophysi</taxon>
        <taxon>Siluriformes</taxon>
        <taxon>Pangasiidae</taxon>
        <taxon>Pangasianodon</taxon>
    </lineage>
</organism>
<reference evidence="1 2" key="1">
    <citation type="journal article" date="2022" name="bioRxiv">
        <title>An ancient truncated duplication of the anti-Mullerian hormone receptor type 2 gene is a potential conserved master sex determinant in the Pangasiidae catfish family.</title>
        <authorList>
            <person name="Wen M."/>
            <person name="Pan Q."/>
            <person name="Jouanno E."/>
            <person name="Montfort J."/>
            <person name="Zahm M."/>
            <person name="Cabau C."/>
            <person name="Klopp C."/>
            <person name="Iampietro C."/>
            <person name="Roques C."/>
            <person name="Bouchez O."/>
            <person name="Castinel A."/>
            <person name="Donnadieu C."/>
            <person name="Parrinello H."/>
            <person name="Poncet C."/>
            <person name="Belmonte E."/>
            <person name="Gautier V."/>
            <person name="Avarre J.-C."/>
            <person name="Dugue R."/>
            <person name="Gustiano R."/>
            <person name="Ha T.T.T."/>
            <person name="Campet M."/>
            <person name="Sriphairoj K."/>
            <person name="Ribolli J."/>
            <person name="de Almeida F.L."/>
            <person name="Desvignes T."/>
            <person name="Postlethwait J.H."/>
            <person name="Bucao C.F."/>
            <person name="Robinson-Rechavi M."/>
            <person name="Bobe J."/>
            <person name="Herpin A."/>
            <person name="Guiguen Y."/>
        </authorList>
    </citation>
    <scope>NUCLEOTIDE SEQUENCE [LARGE SCALE GENOMIC DNA]</scope>
    <source>
        <strain evidence="1">YG-Dec2019</strain>
    </source>
</reference>
<keyword evidence="2" id="KW-1185">Reference proteome</keyword>
<proteinExistence type="predicted"/>
<evidence type="ECO:0000313" key="1">
    <source>
        <dbReference type="EMBL" id="MCI4386756.1"/>
    </source>
</evidence>
<name>A0ACC5X657_PANGG</name>
<accession>A0ACC5X657</accession>
<gene>
    <name evidence="1" type="ORF">PGIGA_G00066250</name>
</gene>
<dbReference type="EMBL" id="CM040468">
    <property type="protein sequence ID" value="MCI4386756.1"/>
    <property type="molecule type" value="Genomic_DNA"/>
</dbReference>
<dbReference type="Proteomes" id="UP000829447">
    <property type="component" value="Linkage Group LG15"/>
</dbReference>
<comment type="caution">
    <text evidence="1">The sequence shown here is derived from an EMBL/GenBank/DDBJ whole genome shotgun (WGS) entry which is preliminary data.</text>
</comment>
<sequence length="999" mass="112308">MKSFERLVLSHLKDITDPLLDPMQFAYRANRSVDDAVNMALHFILQHLDSPGSYARILFVDFSSAFNTIVLSLLRDKLSKLNVQDSLCRWITDFLTDRRQFVRLGKHVSESWTISTGSPQGCVLSPLLFSLYTNSCTSGHQSVKLLKFADDTTLIGLISDGDESAYRSEMERLVSWCSMNNLELNALKTAEMIVDFRKDPAPVPPVILCDTPVTSVESFRFLGTTITQELKWEQNISSLTKKAQQRLYFLRQLKKFHLPVRMMVNFYTAIIESILTSSITVWFAAAMARDKAKLQRVIHSAEKVIGCSLPSLQDLYVSRTRRRAARIAADPSHPGHVLFQSLPSGKRLRSIKTRTSRHKNSFFPAAVSLLNSAPLPPRRNYYAGNWASFTFNGLLSWIEEYKAQQETPSSKSEQGWNDQIEDDEEVVFLSSVDASISNLEVFSYASEESEDDEQAKALVVNSLPKAAEEMNGCHTEAQDTGSFNACTQDPQNLEVNEQTSKNQDPCQSEEGKKDQQPIRSPEQALEVKKKITYAKLLKEGRRFNIDLVSKLLYSRGLLVDLLIKSNVSRYAEFKNISCILTCHNGKVEQVPCSRADVFGSKQLTVVEKRMLMKFLTFCLDFEQHQEEFQDFTEMPFLEFLKCKNLTENLQHFILHSIAMVSQDASTNNGLKATQHFLRCLGRYGNTPFLFPLYGLGEIPQCFCRMCAVFGGIYCLRHSVLCLVVDKESGKCKAVIDTHGQRISCSHFVVEDSYIRDDQRMQTTYKHISRAVVITDRSILPSESDQQISLVTVPPLEPSSPAVRMVELSSSSMTCMPGTYLVHLTCSSSGSAREDLAPVVSRLFHVPSSCTGESVQGSEENEKPLVLWVMYFNMRDTSGLDRSSYNLPSNVHVCTGPDDSLGSDYCIKLAELVFHQLLPDEEFCPPAPNPEDIIYDGDQGEGAIFENDSHKEEVVIEREDGLQENTEQACSSEPADSTDSIGQEIMTEYDIQSPPLANSP</sequence>